<evidence type="ECO:0000313" key="2">
    <source>
        <dbReference type="Proteomes" id="UP000821845"/>
    </source>
</evidence>
<name>A0ACB7RS50_HYAAI</name>
<keyword evidence="2" id="KW-1185">Reference proteome</keyword>
<gene>
    <name evidence="1" type="ORF">HPB50_021815</name>
</gene>
<dbReference type="EMBL" id="CM023488">
    <property type="protein sequence ID" value="KAH6924674.1"/>
    <property type="molecule type" value="Genomic_DNA"/>
</dbReference>
<sequence>MHVFKLYLVVAPCLFLVLEATTLFASLLRQIGIVSVTLVLGWWLSRAIKGFFRSRCKQPQCRLAVIIASCDSEHGFLTASKLSRSGYYVLSGSQDMGGEMASGMERFNVDVIELQPTNENSMNDAYQEIAERLFKENRTLHALVCNVGTADLGEIEWISERGLLHAFDHTVVSTVRLVNRFLPMLREARGRVVVCAGPSGRVAIPGAGAYSLLNAALISFADCLRREMAKFRVEVVLVEPVWLSYRTPLSQVHSAGVVVKESVSCLTREVFDEYSLGYVNAFRNLWNHRTNRWYVGPPDEMARCTCLAVTDVPPRYVYACGHFEDRAVSTVLTYLPIQMVDLVQCFFYQASIPRHAHCDMPFARLPLWSESNQSPVSPSGRRRIPSPGFVQKYLHSALSPVAMEFPTSPMSTPTRELQAMKADYFPSADHTEDATPPPKSPPPVVRVTGECFKPHRTDGERQPRPANAKAWKPSSLPPVPPLGRKSNIAVVKQQPQQQAEPQQEPPVPDVSREVSTSSDPTASPDLSSSSTSQGPLSQATSPVPTFTQQTSSQPMSPQQLTSPQPSPPQPPPAGKCDAESAGGRGEESATQSEDGGSLVLTLMDDAECEVVASMFASAQRAVRERIQTPYPGNSVVQALPPQAEISALEFKSPPPAALPATQQRHFEPRGPGPWSPLSPYHTGIRPLPQDAMDLISPPDEGDTAAITPTGEHSRSPIDSATRVELVSGGGPIGAPGDGATHEVPLLPEASAPPPKHMSEPYAKYLERLRKSGQLEAEEVTDSIEEGSLPSRDPITDEGAKRRAFDGKSDQDDRH</sequence>
<protein>
    <submittedName>
        <fullName evidence="1">Uncharacterized protein</fullName>
    </submittedName>
</protein>
<reference evidence="1" key="1">
    <citation type="submission" date="2020-05" db="EMBL/GenBank/DDBJ databases">
        <title>Large-scale comparative analyses of tick genomes elucidate their genetic diversity and vector capacities.</title>
        <authorList>
            <person name="Jia N."/>
            <person name="Wang J."/>
            <person name="Shi W."/>
            <person name="Du L."/>
            <person name="Sun Y."/>
            <person name="Zhan W."/>
            <person name="Jiang J."/>
            <person name="Wang Q."/>
            <person name="Zhang B."/>
            <person name="Ji P."/>
            <person name="Sakyi L.B."/>
            <person name="Cui X."/>
            <person name="Yuan T."/>
            <person name="Jiang B."/>
            <person name="Yang W."/>
            <person name="Lam T.T.-Y."/>
            <person name="Chang Q."/>
            <person name="Ding S."/>
            <person name="Wang X."/>
            <person name="Zhu J."/>
            <person name="Ruan X."/>
            <person name="Zhao L."/>
            <person name="Wei J."/>
            <person name="Que T."/>
            <person name="Du C."/>
            <person name="Cheng J."/>
            <person name="Dai P."/>
            <person name="Han X."/>
            <person name="Huang E."/>
            <person name="Gao Y."/>
            <person name="Liu J."/>
            <person name="Shao H."/>
            <person name="Ye R."/>
            <person name="Li L."/>
            <person name="Wei W."/>
            <person name="Wang X."/>
            <person name="Wang C."/>
            <person name="Yang T."/>
            <person name="Huo Q."/>
            <person name="Li W."/>
            <person name="Guo W."/>
            <person name="Chen H."/>
            <person name="Zhou L."/>
            <person name="Ni X."/>
            <person name="Tian J."/>
            <person name="Zhou Y."/>
            <person name="Sheng Y."/>
            <person name="Liu T."/>
            <person name="Pan Y."/>
            <person name="Xia L."/>
            <person name="Li J."/>
            <person name="Zhao F."/>
            <person name="Cao W."/>
        </authorList>
    </citation>
    <scope>NUCLEOTIDE SEQUENCE</scope>
    <source>
        <strain evidence="1">Hyas-2018</strain>
    </source>
</reference>
<accession>A0ACB7RS50</accession>
<evidence type="ECO:0000313" key="1">
    <source>
        <dbReference type="EMBL" id="KAH6924674.1"/>
    </source>
</evidence>
<organism evidence="1 2">
    <name type="scientific">Hyalomma asiaticum</name>
    <name type="common">Tick</name>
    <dbReference type="NCBI Taxonomy" id="266040"/>
    <lineage>
        <taxon>Eukaryota</taxon>
        <taxon>Metazoa</taxon>
        <taxon>Ecdysozoa</taxon>
        <taxon>Arthropoda</taxon>
        <taxon>Chelicerata</taxon>
        <taxon>Arachnida</taxon>
        <taxon>Acari</taxon>
        <taxon>Parasitiformes</taxon>
        <taxon>Ixodida</taxon>
        <taxon>Ixodoidea</taxon>
        <taxon>Ixodidae</taxon>
        <taxon>Hyalomminae</taxon>
        <taxon>Hyalomma</taxon>
    </lineage>
</organism>
<dbReference type="Proteomes" id="UP000821845">
    <property type="component" value="Chromosome 8"/>
</dbReference>
<comment type="caution">
    <text evidence="1">The sequence shown here is derived from an EMBL/GenBank/DDBJ whole genome shotgun (WGS) entry which is preliminary data.</text>
</comment>
<proteinExistence type="predicted"/>